<dbReference type="SUPFAM" id="SSF52540">
    <property type="entry name" value="P-loop containing nucleoside triphosphate hydrolases"/>
    <property type="match status" value="1"/>
</dbReference>
<dbReference type="AlphaFoldDB" id="A0A1Z4C0A7"/>
<reference evidence="1 2" key="1">
    <citation type="submission" date="2017-06" db="EMBL/GenBank/DDBJ databases">
        <title>Genome Sequencing of the methanotroph Methylovulum psychrotolerants str. HV10-M2 isolated from a high-altitude environment.</title>
        <authorList>
            <person name="Mateos-Rivera A."/>
        </authorList>
    </citation>
    <scope>NUCLEOTIDE SEQUENCE [LARGE SCALE GENOMIC DNA]</scope>
    <source>
        <strain evidence="1 2">HV10_M2</strain>
    </source>
</reference>
<accession>A0A1Z4C0A7</accession>
<dbReference type="RefSeq" id="WP_088619824.1">
    <property type="nucleotide sequence ID" value="NZ_CP022129.1"/>
</dbReference>
<organism evidence="1 2">
    <name type="scientific">Methylovulum psychrotolerans</name>
    <dbReference type="NCBI Taxonomy" id="1704499"/>
    <lineage>
        <taxon>Bacteria</taxon>
        <taxon>Pseudomonadati</taxon>
        <taxon>Pseudomonadota</taxon>
        <taxon>Gammaproteobacteria</taxon>
        <taxon>Methylococcales</taxon>
        <taxon>Methylococcaceae</taxon>
        <taxon>Methylovulum</taxon>
    </lineage>
</organism>
<dbReference type="KEGG" id="mpsy:CEK71_13210"/>
<dbReference type="Gene3D" id="3.40.50.300">
    <property type="entry name" value="P-loop containing nucleotide triphosphate hydrolases"/>
    <property type="match status" value="1"/>
</dbReference>
<evidence type="ECO:0008006" key="3">
    <source>
        <dbReference type="Google" id="ProtNLM"/>
    </source>
</evidence>
<evidence type="ECO:0000313" key="1">
    <source>
        <dbReference type="EMBL" id="ASF46952.1"/>
    </source>
</evidence>
<gene>
    <name evidence="1" type="ORF">CEK71_13210</name>
</gene>
<dbReference type="PANTHER" id="PTHR34301">
    <property type="entry name" value="DNA-BINDING PROTEIN-RELATED"/>
    <property type="match status" value="1"/>
</dbReference>
<sequence length="412" mass="45634">MNIEAENTNLNDFPSKITPHIGTEVTGDKFFPRKALAEEFDSTMTRTNGAKLFGLRRIGKSSEAAACCERLQEKGFVVVKEDAQGMATEVDLLLAILRKLPTDGLYARAIKLVADNNAITKTVCDMISKATIGKTEDILAYIGPIMAAVEQAIDRNERVVLVIDEFPWLCRSILQSDEAKGMARVDMLLAALRRWRNKGMCMMLMGSIGMVALGRQYNLDLSHLNDLSPLNTPPFEPDEAKALIDALAVGGNIQDWTADHTATLLAETVAFYPAILQKGFEQTTLGGKAVSVGRFADLFADKVRPDFDDTYYQQFDKRLKFYRELPAPLPGLLNAVLLAVMKNNGAIGRDSVHEMLAQATEVSDADLGDALNILREDGFLAVRAHRDGSQQWRPASDLMRAWWQQRRGGIQR</sequence>
<dbReference type="InterPro" id="IPR027417">
    <property type="entry name" value="P-loop_NTPase"/>
</dbReference>
<protein>
    <recommendedName>
        <fullName evidence="3">ATP-binding protein</fullName>
    </recommendedName>
</protein>
<dbReference type="EMBL" id="CP022129">
    <property type="protein sequence ID" value="ASF46952.1"/>
    <property type="molecule type" value="Genomic_DNA"/>
</dbReference>
<dbReference type="PANTHER" id="PTHR34301:SF8">
    <property type="entry name" value="ATPASE DOMAIN-CONTAINING PROTEIN"/>
    <property type="match status" value="1"/>
</dbReference>
<dbReference type="Proteomes" id="UP000197019">
    <property type="component" value="Chromosome"/>
</dbReference>
<name>A0A1Z4C0A7_9GAMM</name>
<evidence type="ECO:0000313" key="2">
    <source>
        <dbReference type="Proteomes" id="UP000197019"/>
    </source>
</evidence>
<proteinExistence type="predicted"/>
<keyword evidence="2" id="KW-1185">Reference proteome</keyword>
<dbReference type="OrthoDB" id="7827977at2"/>